<dbReference type="KEGG" id="ffo:FFONT_0661"/>
<dbReference type="SUPFAM" id="SSF53448">
    <property type="entry name" value="Nucleotide-diphospho-sugar transferases"/>
    <property type="match status" value="1"/>
</dbReference>
<dbReference type="CDD" id="cd00761">
    <property type="entry name" value="Glyco_tranf_GTA_type"/>
    <property type="match status" value="1"/>
</dbReference>
<reference evidence="2 3" key="2">
    <citation type="journal article" date="2014" name="Extremophiles">
        <title>Analysis of the complete genome of Fervidococcus fontis confirms the distinct phylogenetic position of the order Fervidicoccales and suggests its environmental function.</title>
        <authorList>
            <person name="Lebedinsky A.V."/>
            <person name="Mardanov A.V."/>
            <person name="Kublanov I.V."/>
            <person name="Gumerov V.M."/>
            <person name="Beletsky A.V."/>
            <person name="Perevalova A.A."/>
            <person name="Bidzhieva S.Kh."/>
            <person name="Bonch-Osmolovskaya E.A."/>
            <person name="Skryabin K.G."/>
            <person name="Ravin N.V."/>
        </authorList>
    </citation>
    <scope>NUCLEOTIDE SEQUENCE [LARGE SCALE GENOMIC DNA]</scope>
    <source>
        <strain evidence="3">DSM 19380 / VKM B-2539 / Kam940</strain>
    </source>
</reference>
<dbReference type="PANTHER" id="PTHR22916">
    <property type="entry name" value="GLYCOSYLTRANSFERASE"/>
    <property type="match status" value="1"/>
</dbReference>
<dbReference type="InterPro" id="IPR001173">
    <property type="entry name" value="Glyco_trans_2-like"/>
</dbReference>
<dbReference type="EMBL" id="CP003423">
    <property type="protein sequence ID" value="AFH42650.1"/>
    <property type="molecule type" value="Genomic_DNA"/>
</dbReference>
<dbReference type="InterPro" id="IPR029044">
    <property type="entry name" value="Nucleotide-diphossugar_trans"/>
</dbReference>
<gene>
    <name evidence="2" type="ordered locus">FFONT_0661</name>
</gene>
<dbReference type="GO" id="GO:0016740">
    <property type="term" value="F:transferase activity"/>
    <property type="evidence" value="ECO:0007669"/>
    <property type="project" value="UniProtKB-KW"/>
</dbReference>
<dbReference type="Proteomes" id="UP000007391">
    <property type="component" value="Chromosome"/>
</dbReference>
<dbReference type="HOGENOM" id="CLU_898951_0_0_2"/>
<dbReference type="RefSeq" id="WP_014557799.1">
    <property type="nucleotide sequence ID" value="NC_017461.1"/>
</dbReference>
<evidence type="ECO:0000259" key="1">
    <source>
        <dbReference type="Pfam" id="PF00535"/>
    </source>
</evidence>
<dbReference type="eggNOG" id="arCOG07240">
    <property type="taxonomic scope" value="Archaea"/>
</dbReference>
<dbReference type="OrthoDB" id="28020at2157"/>
<name>I0A0Z3_FERFK</name>
<dbReference type="Pfam" id="PF00535">
    <property type="entry name" value="Glycos_transf_2"/>
    <property type="match status" value="1"/>
</dbReference>
<sequence>MAEERDTCVVTATYKRAWALPYFIGSLKRQSLLPSKVIFVLKPSGDESEEVIEKEAQGLNYEIVLQKSGNFVEAVELGIKACGGHSLILFIDDDAIASENWIEKYVQFFNLRKDAGGAGGAVYKAIFDGDDISPTGDHFYGRDTYKTKGGIHRRPLPEYEDYCEWLSTSGLPRGKECQGDAILSTLLSGVNMAFRDDAIFDCPLSRLFKNSRKGFHSEQTLAFCARRKGYHTYRLTGESSPVVYHIVEIESLKRRKGFMNDFWIHYDIARDFWRLRELGAEVNFLHYLIGMLILARKKPLARIPATLYALFK</sequence>
<proteinExistence type="predicted"/>
<dbReference type="Gene3D" id="3.90.550.10">
    <property type="entry name" value="Spore Coat Polysaccharide Biosynthesis Protein SpsA, Chain A"/>
    <property type="match status" value="1"/>
</dbReference>
<dbReference type="GeneID" id="12449740"/>
<organism evidence="2 3">
    <name type="scientific">Fervidicoccus fontis (strain DSM 19380 / JCM 18336 / VKM B-2539 / Kam940)</name>
    <dbReference type="NCBI Taxonomy" id="1163730"/>
    <lineage>
        <taxon>Archaea</taxon>
        <taxon>Thermoproteota</taxon>
        <taxon>Thermoprotei</taxon>
        <taxon>Fervidicoccales</taxon>
        <taxon>Fervidicoccaceae</taxon>
        <taxon>Fervidicoccus</taxon>
    </lineage>
</organism>
<keyword evidence="2" id="KW-0808">Transferase</keyword>
<dbReference type="AlphaFoldDB" id="I0A0Z3"/>
<feature type="domain" description="Glycosyltransferase 2-like" evidence="1">
    <location>
        <begin position="8"/>
        <end position="138"/>
    </location>
</feature>
<reference evidence="3" key="1">
    <citation type="submission" date="2012-03" db="EMBL/GenBank/DDBJ databases">
        <title>Fervidicoccus fontis complete genome analysis confirms its distinct phylogenetic position and predicts its environmental function.</title>
        <authorList>
            <person name="Lebedinsky A.V."/>
            <person name="Mardanov A.V."/>
            <person name="Gumerov V.M."/>
            <person name="Beletsky A.V."/>
            <person name="Kublanov I.V."/>
            <person name="Perevalova A.A."/>
            <person name="Bonch-Osmolovskaya E.A."/>
            <person name="Ravin N.V."/>
            <person name="Skryabin K.G."/>
        </authorList>
    </citation>
    <scope>NUCLEOTIDE SEQUENCE [LARGE SCALE GENOMIC DNA]</scope>
    <source>
        <strain evidence="3">DSM 19380 / VKM B-2539 / Kam940</strain>
    </source>
</reference>
<accession>I0A0Z3</accession>
<dbReference type="InParanoid" id="I0A0Z3"/>
<evidence type="ECO:0000313" key="3">
    <source>
        <dbReference type="Proteomes" id="UP000007391"/>
    </source>
</evidence>
<evidence type="ECO:0000313" key="2">
    <source>
        <dbReference type="EMBL" id="AFH42650.1"/>
    </source>
</evidence>
<protein>
    <submittedName>
        <fullName evidence="2">Glycosyltransferase, family 2</fullName>
    </submittedName>
</protein>
<keyword evidence="3" id="KW-1185">Reference proteome</keyword>